<keyword evidence="4" id="KW-1185">Reference proteome</keyword>
<dbReference type="InterPro" id="IPR043128">
    <property type="entry name" value="Rev_trsase/Diguanyl_cyclase"/>
</dbReference>
<feature type="domain" description="RNase H type-1" evidence="2">
    <location>
        <begin position="472"/>
        <end position="636"/>
    </location>
</feature>
<dbReference type="Pfam" id="PF17919">
    <property type="entry name" value="RT_RNaseH_2"/>
    <property type="match status" value="1"/>
</dbReference>
<dbReference type="GO" id="GO:0003676">
    <property type="term" value="F:nucleic acid binding"/>
    <property type="evidence" value="ECO:0007669"/>
    <property type="project" value="InterPro"/>
</dbReference>
<comment type="caution">
    <text evidence="3">The sequence shown here is derived from an EMBL/GenBank/DDBJ whole genome shotgun (WGS) entry which is preliminary data.</text>
</comment>
<dbReference type="EMBL" id="BPVZ01000003">
    <property type="protein sequence ID" value="GKU89549.1"/>
    <property type="molecule type" value="Genomic_DNA"/>
</dbReference>
<evidence type="ECO:0000259" key="2">
    <source>
        <dbReference type="PROSITE" id="PS50879"/>
    </source>
</evidence>
<protein>
    <submittedName>
        <fullName evidence="3">Uncharacterized protein</fullName>
    </submittedName>
</protein>
<dbReference type="Pfam" id="PF13456">
    <property type="entry name" value="RVT_3"/>
    <property type="match status" value="1"/>
</dbReference>
<organism evidence="3 4">
    <name type="scientific">Rubroshorea leprosula</name>
    <dbReference type="NCBI Taxonomy" id="152421"/>
    <lineage>
        <taxon>Eukaryota</taxon>
        <taxon>Viridiplantae</taxon>
        <taxon>Streptophyta</taxon>
        <taxon>Embryophyta</taxon>
        <taxon>Tracheophyta</taxon>
        <taxon>Spermatophyta</taxon>
        <taxon>Magnoliopsida</taxon>
        <taxon>eudicotyledons</taxon>
        <taxon>Gunneridae</taxon>
        <taxon>Pentapetalae</taxon>
        <taxon>rosids</taxon>
        <taxon>malvids</taxon>
        <taxon>Malvales</taxon>
        <taxon>Dipterocarpaceae</taxon>
        <taxon>Rubroshorea</taxon>
    </lineage>
</organism>
<dbReference type="AlphaFoldDB" id="A0AAV5HVI8"/>
<reference evidence="3 4" key="1">
    <citation type="journal article" date="2021" name="Commun. Biol.">
        <title>The genome of Shorea leprosula (Dipterocarpaceae) highlights the ecological relevance of drought in aseasonal tropical rainforests.</title>
        <authorList>
            <person name="Ng K.K.S."/>
            <person name="Kobayashi M.J."/>
            <person name="Fawcett J.A."/>
            <person name="Hatakeyama M."/>
            <person name="Paape T."/>
            <person name="Ng C.H."/>
            <person name="Ang C.C."/>
            <person name="Tnah L.H."/>
            <person name="Lee C.T."/>
            <person name="Nishiyama T."/>
            <person name="Sese J."/>
            <person name="O'Brien M.J."/>
            <person name="Copetti D."/>
            <person name="Mohd Noor M.I."/>
            <person name="Ong R.C."/>
            <person name="Putra M."/>
            <person name="Sireger I.Z."/>
            <person name="Indrioko S."/>
            <person name="Kosugi Y."/>
            <person name="Izuno A."/>
            <person name="Isagi Y."/>
            <person name="Lee S.L."/>
            <person name="Shimizu K.K."/>
        </authorList>
    </citation>
    <scope>NUCLEOTIDE SEQUENCE [LARGE SCALE GENOMIC DNA]</scope>
    <source>
        <strain evidence="3">214</strain>
    </source>
</reference>
<dbReference type="SUPFAM" id="SSF53098">
    <property type="entry name" value="Ribonuclease H-like"/>
    <property type="match status" value="1"/>
</dbReference>
<feature type="domain" description="Reverse transcriptase" evidence="1">
    <location>
        <begin position="97"/>
        <end position="277"/>
    </location>
</feature>
<accession>A0AAV5HVI8</accession>
<dbReference type="InterPro" id="IPR002156">
    <property type="entry name" value="RNaseH_domain"/>
</dbReference>
<dbReference type="Gene3D" id="3.30.420.10">
    <property type="entry name" value="Ribonuclease H-like superfamily/Ribonuclease H"/>
    <property type="match status" value="2"/>
</dbReference>
<dbReference type="PANTHER" id="PTHR48475:SF2">
    <property type="entry name" value="RIBONUCLEASE H"/>
    <property type="match status" value="1"/>
</dbReference>
<dbReference type="SUPFAM" id="SSF56672">
    <property type="entry name" value="DNA/RNA polymerases"/>
    <property type="match status" value="1"/>
</dbReference>
<gene>
    <name evidence="3" type="ORF">SLEP1_g3675</name>
</gene>
<dbReference type="InterPro" id="IPR012337">
    <property type="entry name" value="RNaseH-like_sf"/>
</dbReference>
<dbReference type="PROSITE" id="PS50878">
    <property type="entry name" value="RT_POL"/>
    <property type="match status" value="1"/>
</dbReference>
<dbReference type="InterPro" id="IPR036397">
    <property type="entry name" value="RNaseH_sf"/>
</dbReference>
<dbReference type="InterPro" id="IPR000477">
    <property type="entry name" value="RT_dom"/>
</dbReference>
<dbReference type="Gene3D" id="3.10.10.10">
    <property type="entry name" value="HIV Type 1 Reverse Transcriptase, subunit A, domain 1"/>
    <property type="match status" value="1"/>
</dbReference>
<dbReference type="GO" id="GO:0004523">
    <property type="term" value="F:RNA-DNA hybrid ribonuclease activity"/>
    <property type="evidence" value="ECO:0007669"/>
    <property type="project" value="InterPro"/>
</dbReference>
<name>A0AAV5HVI8_9ROSI</name>
<evidence type="ECO:0000259" key="1">
    <source>
        <dbReference type="PROSITE" id="PS50878"/>
    </source>
</evidence>
<dbReference type="InterPro" id="IPR041577">
    <property type="entry name" value="RT_RNaseH_2"/>
</dbReference>
<sequence length="921" mass="103556">MKGKDPTPEAIPQPIYGNQQVMGVEIVDNRPEDETRAAPVEDVEEVLIDDRDPTRKTQIGTRLNLEERAELIAFLRANNDVFAWTSANMPGIPKSAFQHKLSTNPLKKPVAQKRLLVKKENGKWRMCIDYTNLNQACPKDCYPMPSIDKLVEAASSNERLSLLDAYSGYHQVPMALEDEEKTSFYAGNEIYCYVMMPFGLKNAGATYQKMVTIVFRAQIGKNLEVYVDDIVVKSRKAEDHLADLDETFNNLRKNRMRLNPAKCIFGVEFGKFLGFMVSQRGIEVNPEKIRAIVDIEPPKSVKDIRRLTGRVAALHRFISKSADKCLPFFKIIRSAAQKDDSGKQKKFEWSQECQTAFDELKFYLSSPPLLTKAIDGEILYLYLGISDEAISSVLVREKTKQQKPIYYISSVLHGAELRYPIAEKAALAVVTLARNGTGEFELTFQQRSAIQAQALADFIVECAPCPSTSNLEPNDWTLYVDGASSSKGSGAGALLIGPEGYRSEHALKFNFDATNNMAEYEALLLGLQLALELKISVIQVYSDSQLVVNQINSICEVVDPVMADSLSKFASDSSLSSRSVFVEVLDEPSFMKPRVMEISTNPDVPSWTDSIISFLRDGIALEDRQEAMKLRKKASRYTLVDGVLYKRSFSLPLLWCLNPYEAEYALREVHEEMPEMSILCTSDSLTSRGAHELGSTMAICSVGTGSFRPVHERDMGSRIKLWPIIELNSIAPHSEISVPVMGSSYNSPPFIIRSPMHKANWADELNNVLWAYRTTSRTATGETPYHLAFGTEAVIPVEIGVPSFRVTHFDEGRNGQLLRENLDLLVEVREEARLRTLVYKQKLVNFYNKRVRPRTFKVGDLVLRKAGLTGFETHFGKLAPNWEGLYAVAEVPYPGAYVFQDAEGKRVPRVWNVNNLKKFYP</sequence>
<evidence type="ECO:0000313" key="3">
    <source>
        <dbReference type="EMBL" id="GKU89549.1"/>
    </source>
</evidence>
<evidence type="ECO:0000313" key="4">
    <source>
        <dbReference type="Proteomes" id="UP001054252"/>
    </source>
</evidence>
<dbReference type="Proteomes" id="UP001054252">
    <property type="component" value="Unassembled WGS sequence"/>
</dbReference>
<dbReference type="PANTHER" id="PTHR48475">
    <property type="entry name" value="RIBONUCLEASE H"/>
    <property type="match status" value="1"/>
</dbReference>
<dbReference type="Pfam" id="PF00078">
    <property type="entry name" value="RVT_1"/>
    <property type="match status" value="1"/>
</dbReference>
<proteinExistence type="predicted"/>
<dbReference type="InterPro" id="IPR043502">
    <property type="entry name" value="DNA/RNA_pol_sf"/>
</dbReference>
<dbReference type="Gene3D" id="3.30.70.270">
    <property type="match status" value="2"/>
</dbReference>
<dbReference type="CDD" id="cd01647">
    <property type="entry name" value="RT_LTR"/>
    <property type="match status" value="1"/>
</dbReference>
<dbReference type="PROSITE" id="PS50879">
    <property type="entry name" value="RNASE_H_1"/>
    <property type="match status" value="1"/>
</dbReference>